<evidence type="ECO:0008006" key="5">
    <source>
        <dbReference type="Google" id="ProtNLM"/>
    </source>
</evidence>
<sequence>MSYLTFRSVSKHSILSLVDSRACLKELKQIHTQLLINGYLNDPHFLGQFVAAIALKSHNLDYSNLVLHQCHTPTLFALNSMIRAHSKSSTPQNSFHFFNEILRSDKRISPDNYTFNFLVRASAQLLARGTGPSVHGFLIKYGFEFDSHIQSGLIFMYAELGCLGSCHQVFESIPNPDLVCQTAMVSALAKCGDISFARELFDSMPQRDPVAWSALIAGYTQCGQSRDALRLFNFMQLEGVKVNEVSMVSVLSACSNLGALDHGRWVHGYIEKNMIPLTVILGTALIDMYAKCGDMNKAMEVFWGMKEKNVYTWSSAMNGLAMNGAGDKCLELFSLMQNEGVLPNEITFLSILRACCGLGLVEDGHMYLDAMRKDYGIEPLLEHYGCIVDLYGRAGRLDEALNIINDMPLKPHTGAWGALLNACKTYKNMELGELASRKIIELESKNHGAYVLLSNIYADSKKWEKVDNVRQVMKVNGVRKQPGCSVIEIDGEAHEFLVGDNSHPKYGDIEVVLQDISKRMKLSGYATNSDSLLFDIEEEKELL</sequence>
<dbReference type="InterPro" id="IPR046849">
    <property type="entry name" value="E2_motif"/>
</dbReference>
<dbReference type="PANTHER" id="PTHR47926">
    <property type="entry name" value="PENTATRICOPEPTIDE REPEAT-CONTAINING PROTEIN"/>
    <property type="match status" value="1"/>
</dbReference>
<dbReference type="PANTHER" id="PTHR47926:SF379">
    <property type="entry name" value="TETRATRICOPEPTIDE-LIKE HELICAL DOMAIN SUPERFAMILY"/>
    <property type="match status" value="1"/>
</dbReference>
<dbReference type="Gene3D" id="1.25.40.10">
    <property type="entry name" value="Tetratricopeptide repeat domain"/>
    <property type="match status" value="3"/>
</dbReference>
<gene>
    <name evidence="3" type="ORF">P3X46_015423</name>
</gene>
<feature type="repeat" description="PPR" evidence="2">
    <location>
        <begin position="208"/>
        <end position="242"/>
    </location>
</feature>
<dbReference type="Pfam" id="PF13041">
    <property type="entry name" value="PPR_2"/>
    <property type="match status" value="2"/>
</dbReference>
<dbReference type="Pfam" id="PF20430">
    <property type="entry name" value="Eplus_motif"/>
    <property type="match status" value="1"/>
</dbReference>
<accession>A0ABQ9LVX6</accession>
<dbReference type="InterPro" id="IPR046960">
    <property type="entry name" value="PPR_At4g14850-like_plant"/>
</dbReference>
<dbReference type="EMBL" id="JARPOI010000009">
    <property type="protein sequence ID" value="KAJ9172147.1"/>
    <property type="molecule type" value="Genomic_DNA"/>
</dbReference>
<dbReference type="Pfam" id="PF01535">
    <property type="entry name" value="PPR"/>
    <property type="match status" value="2"/>
</dbReference>
<comment type="caution">
    <text evidence="3">The sequence shown here is derived from an EMBL/GenBank/DDBJ whole genome shotgun (WGS) entry which is preliminary data.</text>
</comment>
<dbReference type="InterPro" id="IPR011990">
    <property type="entry name" value="TPR-like_helical_dom_sf"/>
</dbReference>
<evidence type="ECO:0000313" key="3">
    <source>
        <dbReference type="EMBL" id="KAJ9172147.1"/>
    </source>
</evidence>
<keyword evidence="1" id="KW-0677">Repeat</keyword>
<dbReference type="NCBIfam" id="TIGR00756">
    <property type="entry name" value="PPR"/>
    <property type="match status" value="4"/>
</dbReference>
<evidence type="ECO:0000256" key="2">
    <source>
        <dbReference type="PROSITE-ProRule" id="PRU00708"/>
    </source>
</evidence>
<name>A0ABQ9LVX6_HEVBR</name>
<protein>
    <recommendedName>
        <fullName evidence="5">DYW domain-containing protein</fullName>
    </recommendedName>
</protein>
<dbReference type="InterPro" id="IPR002885">
    <property type="entry name" value="PPR_rpt"/>
</dbReference>
<evidence type="ECO:0000313" key="4">
    <source>
        <dbReference type="Proteomes" id="UP001174677"/>
    </source>
</evidence>
<dbReference type="Pfam" id="PF20431">
    <property type="entry name" value="E_motif"/>
    <property type="match status" value="1"/>
</dbReference>
<proteinExistence type="predicted"/>
<feature type="repeat" description="PPR" evidence="2">
    <location>
        <begin position="309"/>
        <end position="343"/>
    </location>
</feature>
<dbReference type="Proteomes" id="UP001174677">
    <property type="component" value="Chromosome 9"/>
</dbReference>
<keyword evidence="4" id="KW-1185">Reference proteome</keyword>
<organism evidence="3 4">
    <name type="scientific">Hevea brasiliensis</name>
    <name type="common">Para rubber tree</name>
    <name type="synonym">Siphonia brasiliensis</name>
    <dbReference type="NCBI Taxonomy" id="3981"/>
    <lineage>
        <taxon>Eukaryota</taxon>
        <taxon>Viridiplantae</taxon>
        <taxon>Streptophyta</taxon>
        <taxon>Embryophyta</taxon>
        <taxon>Tracheophyta</taxon>
        <taxon>Spermatophyta</taxon>
        <taxon>Magnoliopsida</taxon>
        <taxon>eudicotyledons</taxon>
        <taxon>Gunneridae</taxon>
        <taxon>Pentapetalae</taxon>
        <taxon>rosids</taxon>
        <taxon>fabids</taxon>
        <taxon>Malpighiales</taxon>
        <taxon>Euphorbiaceae</taxon>
        <taxon>Crotonoideae</taxon>
        <taxon>Micrandreae</taxon>
        <taxon>Hevea</taxon>
    </lineage>
</organism>
<dbReference type="InterPro" id="IPR046848">
    <property type="entry name" value="E_motif"/>
</dbReference>
<reference evidence="3" key="1">
    <citation type="journal article" date="2023" name="Plant Biotechnol. J.">
        <title>Chromosome-level wild Hevea brasiliensis genome provides new tools for genomic-assisted breeding and valuable loci to elevate rubber yield.</title>
        <authorList>
            <person name="Cheng H."/>
            <person name="Song X."/>
            <person name="Hu Y."/>
            <person name="Wu T."/>
            <person name="Yang Q."/>
            <person name="An Z."/>
            <person name="Feng S."/>
            <person name="Deng Z."/>
            <person name="Wu W."/>
            <person name="Zeng X."/>
            <person name="Tu M."/>
            <person name="Wang X."/>
            <person name="Huang H."/>
        </authorList>
    </citation>
    <scope>NUCLEOTIDE SEQUENCE</scope>
    <source>
        <strain evidence="3">MT/VB/25A 57/8</strain>
    </source>
</reference>
<evidence type="ECO:0000256" key="1">
    <source>
        <dbReference type="ARBA" id="ARBA00022737"/>
    </source>
</evidence>
<dbReference type="PROSITE" id="PS51375">
    <property type="entry name" value="PPR"/>
    <property type="match status" value="2"/>
</dbReference>